<dbReference type="RefSeq" id="WP_006362037.1">
    <property type="nucleotide sequence ID" value="NZ_GG700630.1"/>
</dbReference>
<evidence type="ECO:0000256" key="2">
    <source>
        <dbReference type="ARBA" id="ARBA00022643"/>
    </source>
</evidence>
<dbReference type="GeneID" id="85007374"/>
<name>D0WG36_SLAES</name>
<dbReference type="PANTHER" id="PTHR43278">
    <property type="entry name" value="NAD(P)H-DEPENDENT FMN-CONTAINING OXIDOREDUCTASE YWQN-RELATED"/>
    <property type="match status" value="1"/>
</dbReference>
<dbReference type="EC" id="1.7.-.-" evidence="4"/>
<evidence type="ECO:0000313" key="4">
    <source>
        <dbReference type="EMBL" id="EEZ61449.1"/>
    </source>
</evidence>
<dbReference type="SUPFAM" id="SSF52218">
    <property type="entry name" value="Flavoproteins"/>
    <property type="match status" value="1"/>
</dbReference>
<proteinExistence type="predicted"/>
<gene>
    <name evidence="4" type="ORF">HMPREF0762_00787</name>
</gene>
<organism evidence="4 5">
    <name type="scientific">Slackia exigua (strain ATCC 700122 / DSM 15923 / CIP 105133 / JCM 11022 / KCTC 5966 / S-7)</name>
    <dbReference type="NCBI Taxonomy" id="649764"/>
    <lineage>
        <taxon>Bacteria</taxon>
        <taxon>Bacillati</taxon>
        <taxon>Actinomycetota</taxon>
        <taxon>Coriobacteriia</taxon>
        <taxon>Eggerthellales</taxon>
        <taxon>Eggerthellaceae</taxon>
        <taxon>Slackia</taxon>
    </lineage>
</organism>
<keyword evidence="4" id="KW-0560">Oxidoreductase</keyword>
<dbReference type="HOGENOM" id="CLU_050993_5_0_11"/>
<dbReference type="Pfam" id="PF03358">
    <property type="entry name" value="FMN_red"/>
    <property type="match status" value="1"/>
</dbReference>
<dbReference type="AlphaFoldDB" id="D0WG36"/>
<dbReference type="InterPro" id="IPR005025">
    <property type="entry name" value="FMN_Rdtase-like_dom"/>
</dbReference>
<reference evidence="4" key="1">
    <citation type="submission" date="2009-10" db="EMBL/GenBank/DDBJ databases">
        <authorList>
            <person name="Weinstock G."/>
            <person name="Sodergren E."/>
            <person name="Clifton S."/>
            <person name="Fulton L."/>
            <person name="Fulton B."/>
            <person name="Courtney L."/>
            <person name="Fronick C."/>
            <person name="Harrison M."/>
            <person name="Strong C."/>
            <person name="Farmer C."/>
            <person name="Delahaunty K."/>
            <person name="Markovic C."/>
            <person name="Hall O."/>
            <person name="Minx P."/>
            <person name="Tomlinson C."/>
            <person name="Mitreva M."/>
            <person name="Nelson J."/>
            <person name="Hou S."/>
            <person name="Wollam A."/>
            <person name="Pepin K.H."/>
            <person name="Johnson M."/>
            <person name="Bhonagiri V."/>
            <person name="Nash W.E."/>
            <person name="Warren W."/>
            <person name="Chinwalla A."/>
            <person name="Mardis E.R."/>
            <person name="Wilson R.K."/>
        </authorList>
    </citation>
    <scope>NUCLEOTIDE SEQUENCE [LARGE SCALE GENOMIC DNA]</scope>
    <source>
        <strain evidence="4">ATCC 700122</strain>
    </source>
</reference>
<dbReference type="GO" id="GO:0016491">
    <property type="term" value="F:oxidoreductase activity"/>
    <property type="evidence" value="ECO:0007669"/>
    <property type="project" value="UniProtKB-KW"/>
</dbReference>
<dbReference type="EMBL" id="ACUX02000006">
    <property type="protein sequence ID" value="EEZ61449.1"/>
    <property type="molecule type" value="Genomic_DNA"/>
</dbReference>
<keyword evidence="1" id="KW-0285">Flavoprotein</keyword>
<evidence type="ECO:0000256" key="1">
    <source>
        <dbReference type="ARBA" id="ARBA00022630"/>
    </source>
</evidence>
<evidence type="ECO:0000313" key="5">
    <source>
        <dbReference type="Proteomes" id="UP000006001"/>
    </source>
</evidence>
<sequence>MHERKRVLVIVGSARAHGVSARYAREAVVPEAKSVGSDVRMWNVADHPVEGCIACERCRGPFRCFRRDAMDGLFEELASCDAVEVIAPVFFSGPTAQFKAVLDRFQPLWERRIGPAGSADPAEVKRPVRLHVIGSGGDPHGFDPLATIVRSAFGSAGFRLVDVIDAVGWGQADAGIPDMDPCAGDAAVVAPCARDRSSRMKGIVS</sequence>
<dbReference type="InterPro" id="IPR029039">
    <property type="entry name" value="Flavoprotein-like_sf"/>
</dbReference>
<dbReference type="STRING" id="649764.HMPREF0762_00787"/>
<dbReference type="PANTHER" id="PTHR43278:SF2">
    <property type="entry name" value="IRON-SULFUR FLAVOPROTEIN"/>
    <property type="match status" value="1"/>
</dbReference>
<feature type="domain" description="NADPH-dependent FMN reductase-like" evidence="3">
    <location>
        <begin position="6"/>
        <end position="113"/>
    </location>
</feature>
<keyword evidence="2" id="KW-0288">FMN</keyword>
<dbReference type="Proteomes" id="UP000006001">
    <property type="component" value="Unassembled WGS sequence"/>
</dbReference>
<dbReference type="InterPro" id="IPR051796">
    <property type="entry name" value="ISF_SsuE-like"/>
</dbReference>
<dbReference type="eggNOG" id="COG0655">
    <property type="taxonomic scope" value="Bacteria"/>
</dbReference>
<dbReference type="Gene3D" id="3.40.50.360">
    <property type="match status" value="1"/>
</dbReference>
<protein>
    <submittedName>
        <fullName evidence="4">Flavin reductase</fullName>
        <ecNumber evidence="4">1.7.-.-</ecNumber>
    </submittedName>
</protein>
<accession>D0WG36</accession>
<dbReference type="OrthoDB" id="9805976at2"/>
<evidence type="ECO:0000259" key="3">
    <source>
        <dbReference type="Pfam" id="PF03358"/>
    </source>
</evidence>
<comment type="caution">
    <text evidence="4">The sequence shown here is derived from an EMBL/GenBank/DDBJ whole genome shotgun (WGS) entry which is preliminary data.</text>
</comment>
<keyword evidence="5" id="KW-1185">Reference proteome</keyword>